<keyword evidence="3 7" id="KW-0548">Nucleotidyltransferase</keyword>
<dbReference type="SUPFAM" id="SSF51161">
    <property type="entry name" value="Trimeric LpxA-like enzymes"/>
    <property type="match status" value="1"/>
</dbReference>
<sequence>MSAVPLSHRPRLLAIIQAGGAGSRMDVLTRERAKPALPFAGVFQLVDFPLSNLAHSGVDHVWLSVQYQGATLEEQVHNGRPWNLDRNDGGLRLLMPQQGTGSLDEDGFARGNADELFRIRDQIASVDPDVLLVMSADHVYRLNYLDLVETHLDAEAECTVVVTDVPQAEAGDHAVVSVDGAPGSWADGSRVTGFAYKPDDPPHGTVASEVFAYDPRVLAEVLEDLHRELGEDAEAGDTGIGDFGEHLLPRFVERDRTVAHRLPGYWKDVGQPHHYLRAHRDMLDGESGVLGVAGWPILTHQPQRPPARLLEGCEVSGSLISPGSTIAGAVRGSVIGPGAVVEAGAEVVDSVVFSDTVVRAGARVHRAIVDVRCDIGADAVVGSPDADLDDSDAIALVGRGSIVGDGVTLEAGARLEPGTSA</sequence>
<keyword evidence="2" id="KW-0808">Transferase</keyword>
<evidence type="ECO:0000313" key="7">
    <source>
        <dbReference type="EMBL" id="GAA5144128.1"/>
    </source>
</evidence>
<dbReference type="PANTHER" id="PTHR43523">
    <property type="entry name" value="GLUCOSE-1-PHOSPHATE ADENYLYLTRANSFERASE-RELATED"/>
    <property type="match status" value="1"/>
</dbReference>
<protein>
    <submittedName>
        <fullName evidence="7">Glucose-1-phosphate adenylyltransferase family protein</fullName>
    </submittedName>
</protein>
<dbReference type="Gene3D" id="3.90.550.10">
    <property type="entry name" value="Spore Coat Polysaccharide Biosynthesis Protein SpsA, Chain A"/>
    <property type="match status" value="1"/>
</dbReference>
<evidence type="ECO:0000259" key="5">
    <source>
        <dbReference type="Pfam" id="PF00483"/>
    </source>
</evidence>
<dbReference type="Gene3D" id="2.160.10.10">
    <property type="entry name" value="Hexapeptide repeat proteins"/>
    <property type="match status" value="1"/>
</dbReference>
<dbReference type="SUPFAM" id="SSF53448">
    <property type="entry name" value="Nucleotide-diphospho-sugar transferases"/>
    <property type="match status" value="1"/>
</dbReference>
<comment type="caution">
    <text evidence="7">The sequence shown here is derived from an EMBL/GenBank/DDBJ whole genome shotgun (WGS) entry which is preliminary data.</text>
</comment>
<keyword evidence="8" id="KW-1185">Reference proteome</keyword>
<dbReference type="InterPro" id="IPR056818">
    <property type="entry name" value="GlmU/GlgC-like_hexapep"/>
</dbReference>
<evidence type="ECO:0000256" key="3">
    <source>
        <dbReference type="ARBA" id="ARBA00022695"/>
    </source>
</evidence>
<dbReference type="Proteomes" id="UP001500221">
    <property type="component" value="Unassembled WGS sequence"/>
</dbReference>
<evidence type="ECO:0000256" key="1">
    <source>
        <dbReference type="ARBA" id="ARBA00010443"/>
    </source>
</evidence>
<feature type="domain" description="Glucose-1-phosphate adenylyltransferase/Bifunctional protein GlmU-like C-terminal hexapeptide" evidence="6">
    <location>
        <begin position="313"/>
        <end position="389"/>
    </location>
</feature>
<dbReference type="EMBL" id="BAABKG010000001">
    <property type="protein sequence ID" value="GAA5144128.1"/>
    <property type="molecule type" value="Genomic_DNA"/>
</dbReference>
<evidence type="ECO:0000313" key="8">
    <source>
        <dbReference type="Proteomes" id="UP001500221"/>
    </source>
</evidence>
<dbReference type="Pfam" id="PF24894">
    <property type="entry name" value="Hexapep_GlmU"/>
    <property type="match status" value="1"/>
</dbReference>
<organism evidence="7 8">
    <name type="scientific">Nocardioides marinquilinus</name>
    <dbReference type="NCBI Taxonomy" id="1210400"/>
    <lineage>
        <taxon>Bacteria</taxon>
        <taxon>Bacillati</taxon>
        <taxon>Actinomycetota</taxon>
        <taxon>Actinomycetes</taxon>
        <taxon>Propionibacteriales</taxon>
        <taxon>Nocardioidaceae</taxon>
        <taxon>Nocardioides</taxon>
    </lineage>
</organism>
<reference evidence="8" key="1">
    <citation type="journal article" date="2019" name="Int. J. Syst. Evol. Microbiol.">
        <title>The Global Catalogue of Microorganisms (GCM) 10K type strain sequencing project: providing services to taxonomists for standard genome sequencing and annotation.</title>
        <authorList>
            <consortium name="The Broad Institute Genomics Platform"/>
            <consortium name="The Broad Institute Genome Sequencing Center for Infectious Disease"/>
            <person name="Wu L."/>
            <person name="Ma J."/>
        </authorList>
    </citation>
    <scope>NUCLEOTIDE SEQUENCE [LARGE SCALE GENOMIC DNA]</scope>
    <source>
        <strain evidence="8">JCM 18459</strain>
    </source>
</reference>
<comment type="similarity">
    <text evidence="1">Belongs to the bacterial/plant glucose-1-phosphate adenylyltransferase family.</text>
</comment>
<keyword evidence="4" id="KW-0320">Glycogen biosynthesis</keyword>
<dbReference type="InterPro" id="IPR011831">
    <property type="entry name" value="ADP-Glc_PPase"/>
</dbReference>
<dbReference type="InterPro" id="IPR029044">
    <property type="entry name" value="Nucleotide-diphossugar_trans"/>
</dbReference>
<dbReference type="InterPro" id="IPR005835">
    <property type="entry name" value="NTP_transferase_dom"/>
</dbReference>
<gene>
    <name evidence="7" type="ORF">GCM10023340_11200</name>
</gene>
<dbReference type="InterPro" id="IPR011004">
    <property type="entry name" value="Trimer_LpxA-like_sf"/>
</dbReference>
<proteinExistence type="inferred from homology"/>
<dbReference type="PANTHER" id="PTHR43523:SF2">
    <property type="entry name" value="GLUCOSE-1-PHOSPHATE ADENYLYLTRANSFERASE"/>
    <property type="match status" value="1"/>
</dbReference>
<feature type="domain" description="Nucleotidyl transferase" evidence="5">
    <location>
        <begin position="14"/>
        <end position="283"/>
    </location>
</feature>
<dbReference type="GO" id="GO:0016779">
    <property type="term" value="F:nucleotidyltransferase activity"/>
    <property type="evidence" value="ECO:0007669"/>
    <property type="project" value="UniProtKB-KW"/>
</dbReference>
<evidence type="ECO:0000256" key="2">
    <source>
        <dbReference type="ARBA" id="ARBA00022679"/>
    </source>
</evidence>
<evidence type="ECO:0000259" key="6">
    <source>
        <dbReference type="Pfam" id="PF24894"/>
    </source>
</evidence>
<accession>A0ABP9PBT4</accession>
<dbReference type="Pfam" id="PF00483">
    <property type="entry name" value="NTP_transferase"/>
    <property type="match status" value="1"/>
</dbReference>
<name>A0ABP9PBT4_9ACTN</name>
<dbReference type="CDD" id="cd04651">
    <property type="entry name" value="LbH_G1P_AT_C"/>
    <property type="match status" value="1"/>
</dbReference>
<evidence type="ECO:0000256" key="4">
    <source>
        <dbReference type="ARBA" id="ARBA00023056"/>
    </source>
</evidence>